<dbReference type="AlphaFoldDB" id="A0A5J6MY25"/>
<keyword evidence="1" id="KW-1133">Transmembrane helix</keyword>
<evidence type="ECO:0000313" key="2">
    <source>
        <dbReference type="EMBL" id="QEX22037.1"/>
    </source>
</evidence>
<proteinExistence type="predicted"/>
<protein>
    <submittedName>
        <fullName evidence="2">DUF805 domain-containing protein</fullName>
    </submittedName>
</protein>
<dbReference type="EMBL" id="CP042582">
    <property type="protein sequence ID" value="QEX22037.1"/>
    <property type="molecule type" value="Genomic_DNA"/>
</dbReference>
<dbReference type="KEGG" id="hadh:FRZ61_19660"/>
<keyword evidence="3" id="KW-1185">Reference proteome</keyword>
<keyword evidence="1" id="KW-0812">Transmembrane</keyword>
<organism evidence="2 3">
    <name type="scientific">Hypericibacter adhaerens</name>
    <dbReference type="NCBI Taxonomy" id="2602016"/>
    <lineage>
        <taxon>Bacteria</taxon>
        <taxon>Pseudomonadati</taxon>
        <taxon>Pseudomonadota</taxon>
        <taxon>Alphaproteobacteria</taxon>
        <taxon>Rhodospirillales</taxon>
        <taxon>Dongiaceae</taxon>
        <taxon>Hypericibacter</taxon>
    </lineage>
</organism>
<gene>
    <name evidence="2" type="ORF">FRZ61_19660</name>
</gene>
<dbReference type="OrthoDB" id="9812349at2"/>
<dbReference type="PANTHER" id="PTHR34980:SF3">
    <property type="entry name" value="BLR8105 PROTEIN"/>
    <property type="match status" value="1"/>
</dbReference>
<dbReference type="Proteomes" id="UP000325797">
    <property type="component" value="Chromosome"/>
</dbReference>
<dbReference type="PANTHER" id="PTHR34980">
    <property type="entry name" value="INNER MEMBRANE PROTEIN-RELATED-RELATED"/>
    <property type="match status" value="1"/>
</dbReference>
<feature type="transmembrane region" description="Helical" evidence="1">
    <location>
        <begin position="62"/>
        <end position="80"/>
    </location>
</feature>
<dbReference type="Pfam" id="PF05656">
    <property type="entry name" value="DUF805"/>
    <property type="match status" value="1"/>
</dbReference>
<sequence length="132" mass="14410">MATVPSVTAPSNQDLKWLYLSLNGRINRSKYWLFGVVAFIIIGIIAGVLDAVLGLADPTTGYGPITIIASLVLIYPAICIQGKRWHDRNKSAWWILINFVPIIGSLWALIECGFLRGTVGDNRFGPDPLGGK</sequence>
<keyword evidence="1" id="KW-0472">Membrane</keyword>
<dbReference type="InterPro" id="IPR008523">
    <property type="entry name" value="DUF805"/>
</dbReference>
<dbReference type="RefSeq" id="WP_151117047.1">
    <property type="nucleotide sequence ID" value="NZ_CP042582.1"/>
</dbReference>
<feature type="transmembrane region" description="Helical" evidence="1">
    <location>
        <begin position="31"/>
        <end position="56"/>
    </location>
</feature>
<evidence type="ECO:0000313" key="3">
    <source>
        <dbReference type="Proteomes" id="UP000325797"/>
    </source>
</evidence>
<accession>A0A5J6MY25</accession>
<dbReference type="GO" id="GO:0005886">
    <property type="term" value="C:plasma membrane"/>
    <property type="evidence" value="ECO:0007669"/>
    <property type="project" value="TreeGrafter"/>
</dbReference>
<feature type="transmembrane region" description="Helical" evidence="1">
    <location>
        <begin position="92"/>
        <end position="110"/>
    </location>
</feature>
<reference evidence="2 3" key="1">
    <citation type="submission" date="2019-08" db="EMBL/GenBank/DDBJ databases">
        <title>Hyperibacter terrae gen. nov., sp. nov. and Hyperibacter viscosus sp. nov., two new members in the family Rhodospirillaceae isolated from the rhizosphere of Hypericum perforatum.</title>
        <authorList>
            <person name="Noviana Z."/>
        </authorList>
    </citation>
    <scope>NUCLEOTIDE SEQUENCE [LARGE SCALE GENOMIC DNA]</scope>
    <source>
        <strain evidence="2 3">R5959</strain>
    </source>
</reference>
<name>A0A5J6MY25_9PROT</name>
<evidence type="ECO:0000256" key="1">
    <source>
        <dbReference type="SAM" id="Phobius"/>
    </source>
</evidence>